<keyword evidence="1" id="KW-0547">Nucleotide-binding</keyword>
<protein>
    <recommendedName>
        <fullName evidence="3">AIG1-type G domain-containing protein</fullName>
    </recommendedName>
</protein>
<feature type="compositionally biased region" description="Basic residues" evidence="2">
    <location>
        <begin position="329"/>
        <end position="338"/>
    </location>
</feature>
<feature type="compositionally biased region" description="Basic and acidic residues" evidence="2">
    <location>
        <begin position="1"/>
        <end position="14"/>
    </location>
</feature>
<feature type="compositionally biased region" description="Basic and acidic residues" evidence="2">
    <location>
        <begin position="339"/>
        <end position="349"/>
    </location>
</feature>
<dbReference type="AlphaFoldDB" id="A0A3D8RFU3"/>
<proteinExistence type="predicted"/>
<evidence type="ECO:0000256" key="1">
    <source>
        <dbReference type="ARBA" id="ARBA00022741"/>
    </source>
</evidence>
<dbReference type="InterPro" id="IPR006703">
    <property type="entry name" value="G_AIG1"/>
</dbReference>
<feature type="region of interest" description="Disordered" evidence="2">
    <location>
        <begin position="302"/>
        <end position="352"/>
    </location>
</feature>
<feature type="compositionally biased region" description="Basic and acidic residues" evidence="2">
    <location>
        <begin position="311"/>
        <end position="328"/>
    </location>
</feature>
<feature type="compositionally biased region" description="Low complexity" evidence="2">
    <location>
        <begin position="40"/>
        <end position="64"/>
    </location>
</feature>
<evidence type="ECO:0000313" key="5">
    <source>
        <dbReference type="Proteomes" id="UP000256645"/>
    </source>
</evidence>
<comment type="caution">
    <text evidence="4">The sequence shown here is derived from an EMBL/GenBank/DDBJ whole genome shotgun (WGS) entry which is preliminary data.</text>
</comment>
<gene>
    <name evidence="4" type="ORF">BP6252_06822</name>
</gene>
<dbReference type="SUPFAM" id="SSF52540">
    <property type="entry name" value="P-loop containing nucleoside triphosphate hydrolases"/>
    <property type="match status" value="1"/>
</dbReference>
<feature type="region of interest" description="Disordered" evidence="2">
    <location>
        <begin position="1"/>
        <end position="68"/>
    </location>
</feature>
<feature type="domain" description="AIG1-type G" evidence="3">
    <location>
        <begin position="79"/>
        <end position="199"/>
    </location>
</feature>
<dbReference type="EMBL" id="PDLM01000007">
    <property type="protein sequence ID" value="RDW72915.1"/>
    <property type="molecule type" value="Genomic_DNA"/>
</dbReference>
<keyword evidence="5" id="KW-1185">Reference proteome</keyword>
<sequence>MENYTLKEYKDEAGNRTMEMQPNKHGVESPSSAPLQHYISSSSMQSPKISTTTGPQSSSTTSGSRTKKILSTPDRHFSFIVMGGTGVGKSSLIAQLTKFPVKIGHSLQSCTENCKGWTYIHNSSTTITVIDTPGFDDTVRPNIDILNSIVSYLQSHRPVMGIIYMHRITDKRMTGTTLMNLQILQALAGVQFLKNVVCVTSMWNTIPSSVPREEIERREAQLIASTEFWGSMIDAGARPERFLGERASALRIVDLLCERTAQQVPQLGILTELAEGCSLEDTSAGKILTAELRRKEEKRLRELREEEEEDKRELEEARMRARDEEKRSAKSSKVKTKKGRSESRSRPAETEGDFARVAALSSWFRFKPPH</sequence>
<evidence type="ECO:0000313" key="4">
    <source>
        <dbReference type="EMBL" id="RDW72915.1"/>
    </source>
</evidence>
<dbReference type="Gene3D" id="3.40.50.300">
    <property type="entry name" value="P-loop containing nucleotide triphosphate hydrolases"/>
    <property type="match status" value="1"/>
</dbReference>
<evidence type="ECO:0000256" key="2">
    <source>
        <dbReference type="SAM" id="MobiDB-lite"/>
    </source>
</evidence>
<accession>A0A3D8RFU3</accession>
<dbReference type="STRING" id="1849047.A0A3D8RFU3"/>
<dbReference type="CDD" id="cd00882">
    <property type="entry name" value="Ras_like_GTPase"/>
    <property type="match status" value="1"/>
</dbReference>
<evidence type="ECO:0000259" key="3">
    <source>
        <dbReference type="Pfam" id="PF04548"/>
    </source>
</evidence>
<organism evidence="4 5">
    <name type="scientific">Coleophoma cylindrospora</name>
    <dbReference type="NCBI Taxonomy" id="1849047"/>
    <lineage>
        <taxon>Eukaryota</taxon>
        <taxon>Fungi</taxon>
        <taxon>Dikarya</taxon>
        <taxon>Ascomycota</taxon>
        <taxon>Pezizomycotina</taxon>
        <taxon>Leotiomycetes</taxon>
        <taxon>Helotiales</taxon>
        <taxon>Dermateaceae</taxon>
        <taxon>Coleophoma</taxon>
    </lineage>
</organism>
<reference evidence="4 5" key="1">
    <citation type="journal article" date="2018" name="IMA Fungus">
        <title>IMA Genome-F 9: Draft genome sequence of Annulohypoxylon stygium, Aspergillus mulundensis, Berkeleyomyces basicola (syn. Thielaviopsis basicola), Ceratocystis smalleyi, two Cercospora beticola strains, Coleophoma cylindrospora, Fusarium fracticaudum, Phialophora cf. hyalina, and Morchella septimelata.</title>
        <authorList>
            <person name="Wingfield B.D."/>
            <person name="Bills G.F."/>
            <person name="Dong Y."/>
            <person name="Huang W."/>
            <person name="Nel W.J."/>
            <person name="Swalarsk-Parry B.S."/>
            <person name="Vaghefi N."/>
            <person name="Wilken P.M."/>
            <person name="An Z."/>
            <person name="de Beer Z.W."/>
            <person name="De Vos L."/>
            <person name="Chen L."/>
            <person name="Duong T.A."/>
            <person name="Gao Y."/>
            <person name="Hammerbacher A."/>
            <person name="Kikkert J.R."/>
            <person name="Li Y."/>
            <person name="Li H."/>
            <person name="Li K."/>
            <person name="Li Q."/>
            <person name="Liu X."/>
            <person name="Ma X."/>
            <person name="Naidoo K."/>
            <person name="Pethybridge S.J."/>
            <person name="Sun J."/>
            <person name="Steenkamp E.T."/>
            <person name="van der Nest M.A."/>
            <person name="van Wyk S."/>
            <person name="Wingfield M.J."/>
            <person name="Xiong C."/>
            <person name="Yue Q."/>
            <person name="Zhang X."/>
        </authorList>
    </citation>
    <scope>NUCLEOTIDE SEQUENCE [LARGE SCALE GENOMIC DNA]</scope>
    <source>
        <strain evidence="4 5">BP6252</strain>
    </source>
</reference>
<dbReference type="OrthoDB" id="8954335at2759"/>
<dbReference type="GO" id="GO:0005525">
    <property type="term" value="F:GTP binding"/>
    <property type="evidence" value="ECO:0007669"/>
    <property type="project" value="InterPro"/>
</dbReference>
<dbReference type="Proteomes" id="UP000256645">
    <property type="component" value="Unassembled WGS sequence"/>
</dbReference>
<dbReference type="Pfam" id="PF04548">
    <property type="entry name" value="AIG1"/>
    <property type="match status" value="1"/>
</dbReference>
<name>A0A3D8RFU3_9HELO</name>
<dbReference type="InterPro" id="IPR027417">
    <property type="entry name" value="P-loop_NTPase"/>
</dbReference>